<dbReference type="EMBL" id="AEEC02000024">
    <property type="protein sequence ID" value="EOA03623.1"/>
    <property type="molecule type" value="Genomic_DNA"/>
</dbReference>
<name>A0AAI9N2Q1_9BURK</name>
<accession>A0AAI9N2Q1</accession>
<dbReference type="InterPro" id="IPR001633">
    <property type="entry name" value="EAL_dom"/>
</dbReference>
<evidence type="ECO:0000313" key="3">
    <source>
        <dbReference type="Proteomes" id="UP000006772"/>
    </source>
</evidence>
<reference evidence="2 3" key="1">
    <citation type="journal article" date="2013" name="Front. Microbiol.">
        <title>The genome of the endophytic bacterium H. frisingense GSF30(T) identifies diverse strategies in the Herbaspirillum genus to interact with plants.</title>
        <authorList>
            <person name="Straub D."/>
            <person name="Rothballer M."/>
            <person name="Hartmann A."/>
            <person name="Ludewig U."/>
        </authorList>
    </citation>
    <scope>NUCLEOTIDE SEQUENCE [LARGE SCALE GENOMIC DNA]</scope>
    <source>
        <strain evidence="2 3">GSF30</strain>
    </source>
</reference>
<protein>
    <submittedName>
        <fullName evidence="2">EAL domain-containing protein</fullName>
    </submittedName>
</protein>
<dbReference type="Proteomes" id="UP000006772">
    <property type="component" value="Unassembled WGS sequence"/>
</dbReference>
<evidence type="ECO:0000259" key="1">
    <source>
        <dbReference type="Pfam" id="PF00563"/>
    </source>
</evidence>
<dbReference type="Gene3D" id="3.20.20.450">
    <property type="entry name" value="EAL domain"/>
    <property type="match status" value="1"/>
</dbReference>
<comment type="caution">
    <text evidence="2">The sequence shown here is derived from an EMBL/GenBank/DDBJ whole genome shotgun (WGS) entry which is preliminary data.</text>
</comment>
<organism evidence="2 3">
    <name type="scientific">Herbaspirillum frisingense GSF30</name>
    <dbReference type="NCBI Taxonomy" id="864073"/>
    <lineage>
        <taxon>Bacteria</taxon>
        <taxon>Pseudomonadati</taxon>
        <taxon>Pseudomonadota</taxon>
        <taxon>Betaproteobacteria</taxon>
        <taxon>Burkholderiales</taxon>
        <taxon>Oxalobacteraceae</taxon>
        <taxon>Herbaspirillum</taxon>
    </lineage>
</organism>
<dbReference type="SUPFAM" id="SSF141868">
    <property type="entry name" value="EAL domain-like"/>
    <property type="match status" value="1"/>
</dbReference>
<dbReference type="AlphaFoldDB" id="A0AAI9N2Q1"/>
<dbReference type="RefSeq" id="WP_006464492.1">
    <property type="nucleotide sequence ID" value="NZ_AEEC02000024.1"/>
</dbReference>
<gene>
    <name evidence="2" type="ORF">HFRIS_016262</name>
</gene>
<sequence length="281" mass="31291">MAYQALDAYLARLQATQSTSSKVWLDEQGRAAGRFFNTSLTSAFQPVRSFEQGSIVACEAFARSHSAVDDGLHLWKLLDQAASDDESVELDRLCRMLHAINYYRQVGQGGLGDTDAPELHLSVHARLLAAVNNNHGVAYRRILAALELPHERIVLQLPVVTPNQRWLLNYVLDNYRRNGFRLGVSANSPLEALGLLDKIKPDLIKVDARELPDPDSVALLLLRAAEQGVRIFFKRVENREVFDKLSQFGQALAQPIHAQGYLWDTPGARLPDQISGIRDAA</sequence>
<proteinExistence type="predicted"/>
<evidence type="ECO:0000313" key="2">
    <source>
        <dbReference type="EMBL" id="EOA03623.1"/>
    </source>
</evidence>
<dbReference type="Pfam" id="PF00563">
    <property type="entry name" value="EAL"/>
    <property type="match status" value="1"/>
</dbReference>
<feature type="domain" description="EAL" evidence="1">
    <location>
        <begin position="38"/>
        <end position="254"/>
    </location>
</feature>
<dbReference type="InterPro" id="IPR035919">
    <property type="entry name" value="EAL_sf"/>
</dbReference>